<dbReference type="EMBL" id="ASPP01050203">
    <property type="protein sequence ID" value="ETN97288.1"/>
    <property type="molecule type" value="Genomic_DNA"/>
</dbReference>
<sequence length="120" mass="13939">TLSVPEQQVVEMDYDISKYTYMPSLFGDNQLIFAEEKDILIVKRCDYFTTLKKEIDNRLIGKCTNARRAVLVFFESKKQLTEFYDSSNFFAMKGNAIIMTEENTHEEKESLIKRATTSGQ</sequence>
<organism evidence="1 2">
    <name type="scientific">Reticulomyxa filosa</name>
    <dbReference type="NCBI Taxonomy" id="46433"/>
    <lineage>
        <taxon>Eukaryota</taxon>
        <taxon>Sar</taxon>
        <taxon>Rhizaria</taxon>
        <taxon>Retaria</taxon>
        <taxon>Foraminifera</taxon>
        <taxon>Monothalamids</taxon>
        <taxon>Reticulomyxidae</taxon>
        <taxon>Reticulomyxa</taxon>
    </lineage>
</organism>
<evidence type="ECO:0000313" key="1">
    <source>
        <dbReference type="EMBL" id="ETN97288.1"/>
    </source>
</evidence>
<keyword evidence="1" id="KW-0067">ATP-binding</keyword>
<dbReference type="AlphaFoldDB" id="X6L7I7"/>
<keyword evidence="1" id="KW-0378">Hydrolase</keyword>
<dbReference type="OrthoDB" id="7614088at2759"/>
<keyword evidence="1" id="KW-0547">Nucleotide-binding</keyword>
<keyword evidence="1" id="KW-0347">Helicase</keyword>
<comment type="caution">
    <text evidence="1">The sequence shown here is derived from an EMBL/GenBank/DDBJ whole genome shotgun (WGS) entry which is preliminary data.</text>
</comment>
<dbReference type="GO" id="GO:0004386">
    <property type="term" value="F:helicase activity"/>
    <property type="evidence" value="ECO:0007669"/>
    <property type="project" value="UniProtKB-KW"/>
</dbReference>
<dbReference type="Proteomes" id="UP000023152">
    <property type="component" value="Unassembled WGS sequence"/>
</dbReference>
<accession>X6L7I7</accession>
<proteinExistence type="predicted"/>
<reference evidence="1 2" key="1">
    <citation type="journal article" date="2013" name="Curr. Biol.">
        <title>The Genome of the Foraminiferan Reticulomyxa filosa.</title>
        <authorList>
            <person name="Glockner G."/>
            <person name="Hulsmann N."/>
            <person name="Schleicher M."/>
            <person name="Noegel A.A."/>
            <person name="Eichinger L."/>
            <person name="Gallinger C."/>
            <person name="Pawlowski J."/>
            <person name="Sierra R."/>
            <person name="Euteneuer U."/>
            <person name="Pillet L."/>
            <person name="Moustafa A."/>
            <person name="Platzer M."/>
            <person name="Groth M."/>
            <person name="Szafranski K."/>
            <person name="Schliwa M."/>
        </authorList>
    </citation>
    <scope>NUCLEOTIDE SEQUENCE [LARGE SCALE GENOMIC DNA]</scope>
</reference>
<feature type="non-terminal residue" evidence="1">
    <location>
        <position position="1"/>
    </location>
</feature>
<name>X6L7I7_RETFI</name>
<gene>
    <name evidence="1" type="ORF">RFI_40243</name>
</gene>
<keyword evidence="2" id="KW-1185">Reference proteome</keyword>
<feature type="non-terminal residue" evidence="1">
    <location>
        <position position="120"/>
    </location>
</feature>
<evidence type="ECO:0000313" key="2">
    <source>
        <dbReference type="Proteomes" id="UP000023152"/>
    </source>
</evidence>
<protein>
    <submittedName>
        <fullName evidence="1">Helicase conserved domain containing protein</fullName>
    </submittedName>
</protein>